<comment type="caution">
    <text evidence="1">The sequence shown here is derived from an EMBL/GenBank/DDBJ whole genome shotgun (WGS) entry which is preliminary data.</text>
</comment>
<evidence type="ECO:0000313" key="2">
    <source>
        <dbReference type="Proteomes" id="UP000724874"/>
    </source>
</evidence>
<dbReference type="OrthoDB" id="3067692at2759"/>
<dbReference type="AlphaFoldDB" id="A0A9P5N7N2"/>
<sequence>WCSHCGNGGTIVLCSTCNTRSACAECLDNYDFQEDDDLLFICLPCFLNNKANGDVPYLWKIMGKTAICENWPKLNLDYMVIISIYLVGMVDTPGRVSYEILQPWLQGNLIHFKIEFDCLTGGRKFDNQMRTMLAILEGRFSKCTQFLVTITTHSDPRNRYVHVMPENHGAAPINKLFDQIFSEDFKKILKHKKEHSNMLVMLSCGALLHIDTPRNFLEEFCKIKTFSKILGFTQEHLQIFFTTQFLMDLSVQYFIHDCYNLRNVLPENQALGAYTNIMEFTLNVMTTFMWVHQGSHPNSQVYQSQCPLCGRLKIEGPKVDKNGSVTFTCMFEGCVGRSIFEFPAGASWIMGKALDQKDSRGGWLQIKEIKEKKAAVPMDIN</sequence>
<feature type="non-terminal residue" evidence="1">
    <location>
        <position position="1"/>
    </location>
</feature>
<proteinExistence type="predicted"/>
<dbReference type="Proteomes" id="UP000724874">
    <property type="component" value="Unassembled WGS sequence"/>
</dbReference>
<accession>A0A9P5N7N2</accession>
<organism evidence="1 2">
    <name type="scientific">Gymnopilus junonius</name>
    <name type="common">Spectacular rustgill mushroom</name>
    <name type="synonym">Gymnopilus spectabilis subsp. junonius</name>
    <dbReference type="NCBI Taxonomy" id="109634"/>
    <lineage>
        <taxon>Eukaryota</taxon>
        <taxon>Fungi</taxon>
        <taxon>Dikarya</taxon>
        <taxon>Basidiomycota</taxon>
        <taxon>Agaricomycotina</taxon>
        <taxon>Agaricomycetes</taxon>
        <taxon>Agaricomycetidae</taxon>
        <taxon>Agaricales</taxon>
        <taxon>Agaricineae</taxon>
        <taxon>Hymenogastraceae</taxon>
        <taxon>Gymnopilus</taxon>
    </lineage>
</organism>
<reference evidence="1" key="1">
    <citation type="submission" date="2020-11" db="EMBL/GenBank/DDBJ databases">
        <authorList>
            <consortium name="DOE Joint Genome Institute"/>
            <person name="Ahrendt S."/>
            <person name="Riley R."/>
            <person name="Andreopoulos W."/>
            <person name="LaButti K."/>
            <person name="Pangilinan J."/>
            <person name="Ruiz-duenas F.J."/>
            <person name="Barrasa J.M."/>
            <person name="Sanchez-Garcia M."/>
            <person name="Camarero S."/>
            <person name="Miyauchi S."/>
            <person name="Serrano A."/>
            <person name="Linde D."/>
            <person name="Babiker R."/>
            <person name="Drula E."/>
            <person name="Ayuso-Fernandez I."/>
            <person name="Pacheco R."/>
            <person name="Padilla G."/>
            <person name="Ferreira P."/>
            <person name="Barriuso J."/>
            <person name="Kellner H."/>
            <person name="Castanera R."/>
            <person name="Alfaro M."/>
            <person name="Ramirez L."/>
            <person name="Pisabarro A.G."/>
            <person name="Kuo A."/>
            <person name="Tritt A."/>
            <person name="Lipzen A."/>
            <person name="He G."/>
            <person name="Yan M."/>
            <person name="Ng V."/>
            <person name="Cullen D."/>
            <person name="Martin F."/>
            <person name="Rosso M.-N."/>
            <person name="Henrissat B."/>
            <person name="Hibbett D."/>
            <person name="Martinez A.T."/>
            <person name="Grigoriev I.V."/>
        </authorList>
    </citation>
    <scope>NUCLEOTIDE SEQUENCE</scope>
    <source>
        <strain evidence="1">AH 44721</strain>
    </source>
</reference>
<name>A0A9P5N7N2_GYMJU</name>
<protein>
    <submittedName>
        <fullName evidence="1">Uncharacterized protein</fullName>
    </submittedName>
</protein>
<evidence type="ECO:0000313" key="1">
    <source>
        <dbReference type="EMBL" id="KAF8868252.1"/>
    </source>
</evidence>
<dbReference type="EMBL" id="JADNYJ010000737">
    <property type="protein sequence ID" value="KAF8868252.1"/>
    <property type="molecule type" value="Genomic_DNA"/>
</dbReference>
<keyword evidence="2" id="KW-1185">Reference proteome</keyword>
<gene>
    <name evidence="1" type="ORF">CPB84DRAFT_1696976</name>
</gene>